<feature type="domain" description="2Fe-2S ferredoxin-type" evidence="6">
    <location>
        <begin position="1"/>
        <end position="84"/>
    </location>
</feature>
<dbReference type="CDD" id="cd00207">
    <property type="entry name" value="fer2"/>
    <property type="match status" value="1"/>
</dbReference>
<dbReference type="Gene3D" id="3.30.465.10">
    <property type="match status" value="1"/>
</dbReference>
<keyword evidence="5" id="KW-0408">Iron</keyword>
<dbReference type="RefSeq" id="WP_145712477.1">
    <property type="nucleotide sequence ID" value="NZ_BAAAFY010000001.1"/>
</dbReference>
<keyword evidence="4" id="KW-0560">Oxidoreductase</keyword>
<name>A0A562T2P7_CHIJA</name>
<dbReference type="PANTHER" id="PTHR45444">
    <property type="entry name" value="XANTHINE DEHYDROGENASE"/>
    <property type="match status" value="1"/>
</dbReference>
<evidence type="ECO:0000256" key="2">
    <source>
        <dbReference type="ARBA" id="ARBA00022723"/>
    </source>
</evidence>
<keyword evidence="3" id="KW-0274">FAD</keyword>
<evidence type="ECO:0000259" key="7">
    <source>
        <dbReference type="PROSITE" id="PS51387"/>
    </source>
</evidence>
<dbReference type="InterPro" id="IPR002346">
    <property type="entry name" value="Mopterin_DH_FAD-bd"/>
</dbReference>
<dbReference type="InterPro" id="IPR006058">
    <property type="entry name" value="2Fe2S_fd_BS"/>
</dbReference>
<dbReference type="SUPFAM" id="SSF47741">
    <property type="entry name" value="CO dehydrogenase ISP C-domain like"/>
    <property type="match status" value="1"/>
</dbReference>
<dbReference type="SUPFAM" id="SSF56176">
    <property type="entry name" value="FAD-binding/transporter-associated domain-like"/>
    <property type="match status" value="1"/>
</dbReference>
<dbReference type="OrthoDB" id="9796880at2"/>
<dbReference type="InterPro" id="IPR036884">
    <property type="entry name" value="2Fe-2S-bd_dom_sf"/>
</dbReference>
<dbReference type="InterPro" id="IPR002888">
    <property type="entry name" value="2Fe-2S-bd"/>
</dbReference>
<comment type="caution">
    <text evidence="8">The sequence shown here is derived from an EMBL/GenBank/DDBJ whole genome shotgun (WGS) entry which is preliminary data.</text>
</comment>
<dbReference type="Pfam" id="PF03450">
    <property type="entry name" value="CO_deh_flav_C"/>
    <property type="match status" value="1"/>
</dbReference>
<dbReference type="SMART" id="SM01092">
    <property type="entry name" value="CO_deh_flav_C"/>
    <property type="match status" value="1"/>
</dbReference>
<dbReference type="SUPFAM" id="SSF54292">
    <property type="entry name" value="2Fe-2S ferredoxin-like"/>
    <property type="match status" value="1"/>
</dbReference>
<dbReference type="Pfam" id="PF00111">
    <property type="entry name" value="Fer2"/>
    <property type="match status" value="1"/>
</dbReference>
<dbReference type="PANTHER" id="PTHR45444:SF3">
    <property type="entry name" value="XANTHINE DEHYDROGENASE"/>
    <property type="match status" value="1"/>
</dbReference>
<evidence type="ECO:0000313" key="8">
    <source>
        <dbReference type="EMBL" id="TWI87909.1"/>
    </source>
</evidence>
<keyword evidence="9" id="KW-1185">Reference proteome</keyword>
<evidence type="ECO:0000256" key="4">
    <source>
        <dbReference type="ARBA" id="ARBA00023002"/>
    </source>
</evidence>
<evidence type="ECO:0000259" key="6">
    <source>
        <dbReference type="PROSITE" id="PS51085"/>
    </source>
</evidence>
<dbReference type="GO" id="GO:0016491">
    <property type="term" value="F:oxidoreductase activity"/>
    <property type="evidence" value="ECO:0007669"/>
    <property type="project" value="UniProtKB-KW"/>
</dbReference>
<evidence type="ECO:0000256" key="3">
    <source>
        <dbReference type="ARBA" id="ARBA00022827"/>
    </source>
</evidence>
<dbReference type="AlphaFoldDB" id="A0A562T2P7"/>
<dbReference type="InterPro" id="IPR001041">
    <property type="entry name" value="2Fe-2S_ferredoxin-type"/>
</dbReference>
<organism evidence="8 9">
    <name type="scientific">Chitinophaga japonensis</name>
    <name type="common">Flexibacter japonensis</name>
    <dbReference type="NCBI Taxonomy" id="104662"/>
    <lineage>
        <taxon>Bacteria</taxon>
        <taxon>Pseudomonadati</taxon>
        <taxon>Bacteroidota</taxon>
        <taxon>Chitinophagia</taxon>
        <taxon>Chitinophagales</taxon>
        <taxon>Chitinophagaceae</taxon>
        <taxon>Chitinophaga</taxon>
    </lineage>
</organism>
<reference evidence="8 9" key="1">
    <citation type="journal article" date="2013" name="Stand. Genomic Sci.">
        <title>Genomic Encyclopedia of Type Strains, Phase I: The one thousand microbial genomes (KMG-I) project.</title>
        <authorList>
            <person name="Kyrpides N.C."/>
            <person name="Woyke T."/>
            <person name="Eisen J.A."/>
            <person name="Garrity G."/>
            <person name="Lilburn T.G."/>
            <person name="Beck B.J."/>
            <person name="Whitman W.B."/>
            <person name="Hugenholtz P."/>
            <person name="Klenk H.P."/>
        </authorList>
    </citation>
    <scope>NUCLEOTIDE SEQUENCE [LARGE SCALE GENOMIC DNA]</scope>
    <source>
        <strain evidence="8 9">DSM 13484</strain>
    </source>
</reference>
<evidence type="ECO:0000256" key="1">
    <source>
        <dbReference type="ARBA" id="ARBA00022630"/>
    </source>
</evidence>
<dbReference type="InterPro" id="IPR036318">
    <property type="entry name" value="FAD-bd_PCMH-like_sf"/>
</dbReference>
<dbReference type="InterPro" id="IPR036010">
    <property type="entry name" value="2Fe-2S_ferredoxin-like_sf"/>
</dbReference>
<dbReference type="InterPro" id="IPR016169">
    <property type="entry name" value="FAD-bd_PCMH_sub2"/>
</dbReference>
<proteinExistence type="predicted"/>
<dbReference type="PIRSF" id="PIRSF036557">
    <property type="entry name" value="XdhA_RC"/>
    <property type="match status" value="1"/>
</dbReference>
<dbReference type="PROSITE" id="PS00197">
    <property type="entry name" value="2FE2S_FER_1"/>
    <property type="match status" value="1"/>
</dbReference>
<gene>
    <name evidence="8" type="ORF">LX66_1983</name>
</gene>
<dbReference type="EMBL" id="VLLG01000003">
    <property type="protein sequence ID" value="TWI87909.1"/>
    <property type="molecule type" value="Genomic_DNA"/>
</dbReference>
<dbReference type="InterPro" id="IPR012675">
    <property type="entry name" value="Beta-grasp_dom_sf"/>
</dbReference>
<keyword evidence="2" id="KW-0479">Metal-binding</keyword>
<keyword evidence="1" id="KW-0285">Flavoprotein</keyword>
<sequence>MITFILNSNTIHTDMPPGMLLLDFIRYHQHLTGTKTGCNEGDCGACTVLMGTLNNNALQYRSFTSCLTPLGNVHGRHVVTIEGINPEEGLNPIQQAMYAESATQCGFCTPGFVMSLAGFCLGHRPATAEQAIAAVDGNICRCTGYKSIERAAAKVAQLLAQRGDAAAVDFAVEQHLVPAWFAGIRERLRALQLSANGEFEPADDVQAHYVGGGTDVYVQKPEEMKLQAIRFLFDQPPLNGIAREGDRCVLGPAVTVTDLLESPLIQQYFPRFPAYARLVSSTPIRNMATIGGNFINASPIGDFTIFFLALDAMLVLSNGRSSRELPLRTLYKGYKTLDKAPEEYIAQVWFTLPGAGQQFHFEKVSKRTHLDIASVNSAISLTLDGDAIKEVRISAGGVGPVPMLLEKTAAFLQGQPLRETLVQAAIAIAQTEIAPISDARGTAEYKRLLLGQLIKAHFITLCPQLQAAAMLNHEQY</sequence>
<dbReference type="PROSITE" id="PS51085">
    <property type="entry name" value="2FE2S_FER_2"/>
    <property type="match status" value="1"/>
</dbReference>
<dbReference type="PROSITE" id="PS51387">
    <property type="entry name" value="FAD_PCMH"/>
    <property type="match status" value="1"/>
</dbReference>
<dbReference type="Proteomes" id="UP000316778">
    <property type="component" value="Unassembled WGS sequence"/>
</dbReference>
<dbReference type="Gene3D" id="3.30.390.50">
    <property type="entry name" value="CO dehydrogenase flavoprotein, C-terminal domain"/>
    <property type="match status" value="1"/>
</dbReference>
<dbReference type="Gene3D" id="3.10.20.30">
    <property type="match status" value="1"/>
</dbReference>
<evidence type="ECO:0000256" key="5">
    <source>
        <dbReference type="ARBA" id="ARBA00023004"/>
    </source>
</evidence>
<dbReference type="GO" id="GO:0051537">
    <property type="term" value="F:2 iron, 2 sulfur cluster binding"/>
    <property type="evidence" value="ECO:0007669"/>
    <property type="project" value="InterPro"/>
</dbReference>
<feature type="domain" description="FAD-binding PCMH-type" evidence="7">
    <location>
        <begin position="170"/>
        <end position="355"/>
    </location>
</feature>
<dbReference type="InterPro" id="IPR016166">
    <property type="entry name" value="FAD-bd_PCMH"/>
</dbReference>
<evidence type="ECO:0000313" key="9">
    <source>
        <dbReference type="Proteomes" id="UP000316778"/>
    </source>
</evidence>
<accession>A0A562T2P7</accession>
<dbReference type="InterPro" id="IPR005107">
    <property type="entry name" value="CO_DH_flav_C"/>
</dbReference>
<dbReference type="GO" id="GO:0005506">
    <property type="term" value="F:iron ion binding"/>
    <property type="evidence" value="ECO:0007669"/>
    <property type="project" value="InterPro"/>
</dbReference>
<dbReference type="GO" id="GO:0071949">
    <property type="term" value="F:FAD binding"/>
    <property type="evidence" value="ECO:0007669"/>
    <property type="project" value="InterPro"/>
</dbReference>
<dbReference type="InterPro" id="IPR036683">
    <property type="entry name" value="CO_DH_flav_C_dom_sf"/>
</dbReference>
<dbReference type="InterPro" id="IPR012175">
    <property type="entry name" value="Xanth_DH_ssu_bac"/>
</dbReference>
<dbReference type="Pfam" id="PF01799">
    <property type="entry name" value="Fer2_2"/>
    <property type="match status" value="1"/>
</dbReference>
<protein>
    <submittedName>
        <fullName evidence="8">Xanthine dehydrogenase small subunit</fullName>
    </submittedName>
</protein>
<dbReference type="Pfam" id="PF00941">
    <property type="entry name" value="FAD_binding_5"/>
    <property type="match status" value="1"/>
</dbReference>
<dbReference type="SUPFAM" id="SSF55447">
    <property type="entry name" value="CO dehydrogenase flavoprotein C-terminal domain-like"/>
    <property type="match status" value="1"/>
</dbReference>
<dbReference type="Gene3D" id="1.10.150.120">
    <property type="entry name" value="[2Fe-2S]-binding domain"/>
    <property type="match status" value="1"/>
</dbReference>
<dbReference type="InterPro" id="IPR016208">
    <property type="entry name" value="Ald_Oxase/xanthine_DH-like"/>
</dbReference>